<dbReference type="KEGG" id="nwl:NWFMUON74_47550"/>
<feature type="chain" id="PRO_5039300484" evidence="1">
    <location>
        <begin position="23"/>
        <end position="147"/>
    </location>
</feature>
<evidence type="ECO:0000313" key="3">
    <source>
        <dbReference type="Proteomes" id="UP000516173"/>
    </source>
</evidence>
<evidence type="ECO:0000313" key="2">
    <source>
        <dbReference type="EMBL" id="BCK56983.1"/>
    </source>
</evidence>
<name>A0A7G1KRY4_9NOCA</name>
<protein>
    <submittedName>
        <fullName evidence="2">Uncharacterized protein</fullName>
    </submittedName>
</protein>
<dbReference type="EMBL" id="AP023396">
    <property type="protein sequence ID" value="BCK56983.1"/>
    <property type="molecule type" value="Genomic_DNA"/>
</dbReference>
<organism evidence="2 3">
    <name type="scientific">Nocardia wallacei</name>
    <dbReference type="NCBI Taxonomy" id="480035"/>
    <lineage>
        <taxon>Bacteria</taxon>
        <taxon>Bacillati</taxon>
        <taxon>Actinomycetota</taxon>
        <taxon>Actinomycetes</taxon>
        <taxon>Mycobacteriales</taxon>
        <taxon>Nocardiaceae</taxon>
        <taxon>Nocardia</taxon>
    </lineage>
</organism>
<dbReference type="RefSeq" id="WP_232110546.1">
    <property type="nucleotide sequence ID" value="NZ_AP023396.1"/>
</dbReference>
<accession>A0A7G1KRY4</accession>
<dbReference type="GeneID" id="80349210"/>
<proteinExistence type="predicted"/>
<keyword evidence="1" id="KW-0732">Signal</keyword>
<dbReference type="AlphaFoldDB" id="A0A7G1KRY4"/>
<gene>
    <name evidence="2" type="ORF">NWFMUON74_47550</name>
</gene>
<sequence length="147" mass="14542">MGSTTALAAAALVAGATAMATAAPASADTNGGQFARVYALANGPCGAIVDSSVNGNAYSGAAGFTAAVTLIGVGNCSLDVTLNWRNVATGETGSKTHRANGPGFWSNDGRSAIFSPGYGDFVGTVTVGAAHVPEPGELRFTVRPYEG</sequence>
<evidence type="ECO:0000256" key="1">
    <source>
        <dbReference type="SAM" id="SignalP"/>
    </source>
</evidence>
<feature type="signal peptide" evidence="1">
    <location>
        <begin position="1"/>
        <end position="22"/>
    </location>
</feature>
<keyword evidence="3" id="KW-1185">Reference proteome</keyword>
<reference evidence="2 3" key="1">
    <citation type="submission" date="2020-08" db="EMBL/GenBank/DDBJ databases">
        <title>Genome Sequencing of Nocardia wallacei strain FMUON74 and assembly.</title>
        <authorList>
            <person name="Toyokawa M."/>
            <person name="Uesaka K."/>
        </authorList>
    </citation>
    <scope>NUCLEOTIDE SEQUENCE [LARGE SCALE GENOMIC DNA]</scope>
    <source>
        <strain evidence="2 3">FMUON74</strain>
    </source>
</reference>
<dbReference type="Proteomes" id="UP000516173">
    <property type="component" value="Chromosome"/>
</dbReference>